<proteinExistence type="predicted"/>
<reference evidence="3 4" key="1">
    <citation type="journal article" date="2020" name="Nature">
        <title>Bacterial chemolithoautotrophy via manganese oxidation.</title>
        <authorList>
            <person name="Yu H."/>
            <person name="Leadbetter J.R."/>
        </authorList>
    </citation>
    <scope>NUCLEOTIDE SEQUENCE [LARGE SCALE GENOMIC DNA]</scope>
    <source>
        <strain evidence="3 4">Mn-1</strain>
    </source>
</reference>
<dbReference type="InterPro" id="IPR038610">
    <property type="entry name" value="FliK-like_C_sf"/>
</dbReference>
<feature type="region of interest" description="Disordered" evidence="1">
    <location>
        <begin position="1"/>
        <end position="34"/>
    </location>
</feature>
<dbReference type="AlphaFoldDB" id="A0A7X6ICZ5"/>
<accession>A0A7X6ICZ5</accession>
<gene>
    <name evidence="3" type="ORF">MNODULE_20020</name>
</gene>
<dbReference type="InterPro" id="IPR021136">
    <property type="entry name" value="Flagellar_hook_control-like_C"/>
</dbReference>
<dbReference type="EMBL" id="VTOW01000005">
    <property type="protein sequence ID" value="NKE73045.1"/>
    <property type="molecule type" value="Genomic_DNA"/>
</dbReference>
<feature type="compositionally biased region" description="Polar residues" evidence="1">
    <location>
        <begin position="333"/>
        <end position="350"/>
    </location>
</feature>
<dbReference type="Pfam" id="PF02120">
    <property type="entry name" value="Flg_hook"/>
    <property type="match status" value="1"/>
</dbReference>
<dbReference type="CDD" id="cd17470">
    <property type="entry name" value="T3SS_Flik_C"/>
    <property type="match status" value="1"/>
</dbReference>
<comment type="caution">
    <text evidence="3">The sequence shown here is derived from an EMBL/GenBank/DDBJ whole genome shotgun (WGS) entry which is preliminary data.</text>
</comment>
<evidence type="ECO:0000256" key="1">
    <source>
        <dbReference type="SAM" id="MobiDB-lite"/>
    </source>
</evidence>
<feature type="region of interest" description="Disordered" evidence="1">
    <location>
        <begin position="204"/>
        <end position="264"/>
    </location>
</feature>
<evidence type="ECO:0000313" key="3">
    <source>
        <dbReference type="EMBL" id="NKE73045.1"/>
    </source>
</evidence>
<evidence type="ECO:0000259" key="2">
    <source>
        <dbReference type="Pfam" id="PF02120"/>
    </source>
</evidence>
<sequence length="496" mass="52308">MSDLLDLQSINGLAPAAGSQGEKRSSKQGESPEGFLKVLNGVAAETRAVGTLNEEGPLGATEEGHPLLAFLGRSLPDGNQIVRIGVLDEGEEGTEGGASPIDSTLNPPAGPTPLQVGLVQGPPQEGSSSLPLASPGGEAQPDGPEQTRGNGAQVSLFSKPDLPIAEAATPGPIDIMASTDLETEVGIFPEQGGLTGEPALQGEKELQGTGPFKGTEPIASHDPLRPMTLPERGLHQKAGENPDGIASYNVRPKENESSETSFFETEAIGGIEKEKSVLSALAGGNQKNSEEAGARTGSERPDPMGMVSNETAGMSASDIGPSSLKDDFMKRGTGSSDPIQSNKTGDTSSGIPEERHLLHQISEKWTLSQFKNEHSFRLQLEPEMLGELQIDISMHQEGIVAEIVTKHPFVKELLEGNQELLRGALAEQGMKIDRFSVSIGDPSQAALGWEDHLRKQGTDSPYDASQSSPPPAEEGEISPEQRRMKEGAWSAISIYV</sequence>
<feature type="compositionally biased region" description="Basic and acidic residues" evidence="1">
    <location>
        <begin position="288"/>
        <end position="302"/>
    </location>
</feature>
<keyword evidence="4" id="KW-1185">Reference proteome</keyword>
<feature type="domain" description="Flagellar hook-length control protein-like C-terminal" evidence="2">
    <location>
        <begin position="371"/>
        <end position="445"/>
    </location>
</feature>
<dbReference type="RefSeq" id="WP_168062994.1">
    <property type="nucleotide sequence ID" value="NZ_VTOW01000005.1"/>
</dbReference>
<protein>
    <recommendedName>
        <fullName evidence="2">Flagellar hook-length control protein-like C-terminal domain-containing protein</fullName>
    </recommendedName>
</protein>
<evidence type="ECO:0000313" key="4">
    <source>
        <dbReference type="Proteomes" id="UP000534783"/>
    </source>
</evidence>
<feature type="region of interest" description="Disordered" evidence="1">
    <location>
        <begin position="282"/>
        <end position="352"/>
    </location>
</feature>
<dbReference type="Proteomes" id="UP000534783">
    <property type="component" value="Unassembled WGS sequence"/>
</dbReference>
<feature type="compositionally biased region" description="Low complexity" evidence="1">
    <location>
        <begin position="126"/>
        <end position="137"/>
    </location>
</feature>
<name>A0A7X6ICZ5_9BACT</name>
<feature type="region of interest" description="Disordered" evidence="1">
    <location>
        <begin position="85"/>
        <end position="168"/>
    </location>
</feature>
<feature type="compositionally biased region" description="Polar residues" evidence="1">
    <location>
        <begin position="147"/>
        <end position="156"/>
    </location>
</feature>
<feature type="region of interest" description="Disordered" evidence="1">
    <location>
        <begin position="454"/>
        <end position="485"/>
    </location>
</feature>
<dbReference type="Gene3D" id="3.30.750.140">
    <property type="match status" value="1"/>
</dbReference>
<organism evidence="3 4">
    <name type="scientific">Candidatus Manganitrophus noduliformans</name>
    <dbReference type="NCBI Taxonomy" id="2606439"/>
    <lineage>
        <taxon>Bacteria</taxon>
        <taxon>Pseudomonadati</taxon>
        <taxon>Nitrospirota</taxon>
        <taxon>Nitrospiria</taxon>
        <taxon>Candidatus Troglogloeales</taxon>
        <taxon>Candidatus Manganitrophaceae</taxon>
        <taxon>Candidatus Manganitrophus</taxon>
    </lineage>
</organism>